<organism evidence="2 3">
    <name type="scientific">Streptomyces globisporus</name>
    <dbReference type="NCBI Taxonomy" id="1908"/>
    <lineage>
        <taxon>Bacteria</taxon>
        <taxon>Bacillati</taxon>
        <taxon>Actinomycetota</taxon>
        <taxon>Actinomycetes</taxon>
        <taxon>Kitasatosporales</taxon>
        <taxon>Streptomycetaceae</taxon>
        <taxon>Streptomyces</taxon>
    </lineage>
</organism>
<proteinExistence type="predicted"/>
<keyword evidence="3" id="KW-1185">Reference proteome</keyword>
<sequence length="46" mass="4853">MVARSGCRHPGAPGLRRSPGRCGERHDQDIGPAEPDCPDGPFARLG</sequence>
<evidence type="ECO:0000256" key="1">
    <source>
        <dbReference type="SAM" id="MobiDB-lite"/>
    </source>
</evidence>
<reference evidence="2" key="1">
    <citation type="submission" date="2022-03" db="EMBL/GenBank/DDBJ databases">
        <authorList>
            <person name="Leyn A S."/>
        </authorList>
    </citation>
    <scope>NUCLEOTIDE SEQUENCE</scope>
    <source>
        <strain evidence="2">Streptomyces globisporus 4-3</strain>
    </source>
</reference>
<dbReference type="Proteomes" id="UP001154015">
    <property type="component" value="Unassembled WGS sequence"/>
</dbReference>
<evidence type="ECO:0000313" key="2">
    <source>
        <dbReference type="EMBL" id="CAH9419288.1"/>
    </source>
</evidence>
<dbReference type="EMBL" id="CAKXYP010000023">
    <property type="protein sequence ID" value="CAH9419288.1"/>
    <property type="molecule type" value="Genomic_DNA"/>
</dbReference>
<name>A0ABM9H6L2_STRGL</name>
<accession>A0ABM9H6L2</accession>
<evidence type="ECO:0000313" key="3">
    <source>
        <dbReference type="Proteomes" id="UP001154015"/>
    </source>
</evidence>
<protein>
    <submittedName>
        <fullName evidence="2">Uncharacterized protein</fullName>
    </submittedName>
</protein>
<gene>
    <name evidence="2" type="ORF">SGL43_06343</name>
</gene>
<comment type="caution">
    <text evidence="2">The sequence shown here is derived from an EMBL/GenBank/DDBJ whole genome shotgun (WGS) entry which is preliminary data.</text>
</comment>
<feature type="region of interest" description="Disordered" evidence="1">
    <location>
        <begin position="1"/>
        <end position="46"/>
    </location>
</feature>